<dbReference type="Proteomes" id="UP001054945">
    <property type="component" value="Unassembled WGS sequence"/>
</dbReference>
<protein>
    <submittedName>
        <fullName evidence="2">Uncharacterized protein</fullName>
    </submittedName>
</protein>
<accession>A0AAV4RE35</accession>
<proteinExistence type="predicted"/>
<dbReference type="EMBL" id="BPLR01007616">
    <property type="protein sequence ID" value="GIY18372.1"/>
    <property type="molecule type" value="Genomic_DNA"/>
</dbReference>
<reference evidence="2 3" key="1">
    <citation type="submission" date="2021-06" db="EMBL/GenBank/DDBJ databases">
        <title>Caerostris extrusa draft genome.</title>
        <authorList>
            <person name="Kono N."/>
            <person name="Arakawa K."/>
        </authorList>
    </citation>
    <scope>NUCLEOTIDE SEQUENCE [LARGE SCALE GENOMIC DNA]</scope>
</reference>
<feature type="region of interest" description="Disordered" evidence="1">
    <location>
        <begin position="71"/>
        <end position="101"/>
    </location>
</feature>
<evidence type="ECO:0000313" key="3">
    <source>
        <dbReference type="Proteomes" id="UP001054945"/>
    </source>
</evidence>
<keyword evidence="3" id="KW-1185">Reference proteome</keyword>
<dbReference type="AlphaFoldDB" id="A0AAV4RE35"/>
<organism evidence="2 3">
    <name type="scientific">Caerostris extrusa</name>
    <name type="common">Bark spider</name>
    <name type="synonym">Caerostris bankana</name>
    <dbReference type="NCBI Taxonomy" id="172846"/>
    <lineage>
        <taxon>Eukaryota</taxon>
        <taxon>Metazoa</taxon>
        <taxon>Ecdysozoa</taxon>
        <taxon>Arthropoda</taxon>
        <taxon>Chelicerata</taxon>
        <taxon>Arachnida</taxon>
        <taxon>Araneae</taxon>
        <taxon>Araneomorphae</taxon>
        <taxon>Entelegynae</taxon>
        <taxon>Araneoidea</taxon>
        <taxon>Araneidae</taxon>
        <taxon>Caerostris</taxon>
    </lineage>
</organism>
<gene>
    <name evidence="2" type="ORF">CEXT_580161</name>
</gene>
<sequence>MKKTALIHKRPSACLLYSISAGTSGLEIPWRENKRSKRYRALRGWGRSGWTAHPVHVSDGEKAICGSPRREIFHKTSPDPAHARLRTPPPRTKTLRHLSCGPESVHPSLPLPFVCY</sequence>
<evidence type="ECO:0000313" key="2">
    <source>
        <dbReference type="EMBL" id="GIY18372.1"/>
    </source>
</evidence>
<name>A0AAV4RE35_CAEEX</name>
<comment type="caution">
    <text evidence="2">The sequence shown here is derived from an EMBL/GenBank/DDBJ whole genome shotgun (WGS) entry which is preliminary data.</text>
</comment>
<evidence type="ECO:0000256" key="1">
    <source>
        <dbReference type="SAM" id="MobiDB-lite"/>
    </source>
</evidence>